<keyword evidence="2" id="KW-1133">Transmembrane helix</keyword>
<evidence type="ECO:0000313" key="3">
    <source>
        <dbReference type="EMBL" id="SFS30507.1"/>
    </source>
</evidence>
<evidence type="ECO:0000256" key="1">
    <source>
        <dbReference type="SAM" id="MobiDB-lite"/>
    </source>
</evidence>
<keyword evidence="2" id="KW-0472">Membrane</keyword>
<feature type="transmembrane region" description="Helical" evidence="2">
    <location>
        <begin position="15"/>
        <end position="35"/>
    </location>
</feature>
<keyword evidence="2" id="KW-0812">Transmembrane</keyword>
<feature type="region of interest" description="Disordered" evidence="1">
    <location>
        <begin position="48"/>
        <end position="99"/>
    </location>
</feature>
<evidence type="ECO:0000256" key="2">
    <source>
        <dbReference type="SAM" id="Phobius"/>
    </source>
</evidence>
<dbReference type="Proteomes" id="UP000198788">
    <property type="component" value="Unassembled WGS sequence"/>
</dbReference>
<name>A0A1I6NRG1_9CAUL</name>
<reference evidence="4" key="1">
    <citation type="submission" date="2016-10" db="EMBL/GenBank/DDBJ databases">
        <authorList>
            <person name="Varghese N."/>
            <person name="Submissions S."/>
        </authorList>
    </citation>
    <scope>NUCLEOTIDE SEQUENCE [LARGE SCALE GENOMIC DNA]</scope>
    <source>
        <strain evidence="4">CGMCC 1.10683</strain>
    </source>
</reference>
<protein>
    <submittedName>
        <fullName evidence="3">Uncharacterized protein</fullName>
    </submittedName>
</protein>
<keyword evidence="4" id="KW-1185">Reference proteome</keyword>
<dbReference type="EMBL" id="FOZV01000001">
    <property type="protein sequence ID" value="SFS30507.1"/>
    <property type="molecule type" value="Genomic_DNA"/>
</dbReference>
<gene>
    <name evidence="3" type="ORF">SAMN05192570_0396</name>
</gene>
<dbReference type="AlphaFoldDB" id="A0A1I6NRG1"/>
<proteinExistence type="predicted"/>
<sequence>MTQTPPGGPRRSPRFNSLVVLGLVLLFVAAGAFVWMRWSADAVTAADEAGEAMVQPAELPPPDAGAVPAEPGATGVGNAVAPEDERGLDPAPGAQPVER</sequence>
<organism evidence="3 4">
    <name type="scientific">Brevundimonas viscosa</name>
    <dbReference type="NCBI Taxonomy" id="871741"/>
    <lineage>
        <taxon>Bacteria</taxon>
        <taxon>Pseudomonadati</taxon>
        <taxon>Pseudomonadota</taxon>
        <taxon>Alphaproteobacteria</taxon>
        <taxon>Caulobacterales</taxon>
        <taxon>Caulobacteraceae</taxon>
        <taxon>Brevundimonas</taxon>
    </lineage>
</organism>
<evidence type="ECO:0000313" key="4">
    <source>
        <dbReference type="Proteomes" id="UP000198788"/>
    </source>
</evidence>
<accession>A0A1I6NRG1</accession>
<dbReference type="RefSeq" id="WP_092306211.1">
    <property type="nucleotide sequence ID" value="NZ_FOZV01000001.1"/>
</dbReference>